<dbReference type="RefSeq" id="WP_147272297.1">
    <property type="nucleotide sequence ID" value="NZ_QOZG01000063.1"/>
</dbReference>
<proteinExistence type="predicted"/>
<evidence type="ECO:0000313" key="3">
    <source>
        <dbReference type="Proteomes" id="UP000253420"/>
    </source>
</evidence>
<gene>
    <name evidence="2" type="ORF">DUT91_24755</name>
</gene>
<feature type="compositionally biased region" description="Polar residues" evidence="1">
    <location>
        <begin position="1"/>
        <end position="10"/>
    </location>
</feature>
<name>A0A368JW00_9HYPH</name>
<feature type="non-terminal residue" evidence="2">
    <location>
        <position position="421"/>
    </location>
</feature>
<sequence>MARDPNQTNDPVKFAQGRDVKEQPEATNNSGRDASRDVDGKPFANEHKHSTNISGGQNAQAAGIQIIPPADPLYLYQTYTLDVTVDQTHPEVWAVFWTSGAESPPPDEGKCGHTVIFDPDGLYQGYTPVGNFQGKMSIKAVGPNTDTTITIYAHSEDATPIGIADLKFLKAKASDNPPKTTLGLFTLDGPPLPAPGGTHLVKAVYTDDVGTPLPGEITWQLNNTSATSSTILSTNPTQTIDDGTTTNGIDQVAVQSVYRLIGCAILTATAPDGAKAQLSLAATQYGRGPSITIAPDETQQTLTATYSGAGTEVLWEAFPADQVQFTNRTTLVANGSTQNTITAKGDGPFTAYISASTLNEQTGTRDYGVLQLTLQGSVQHGIGITGTDPIPLYAAQTLTATNANPSDQMSDIYWSAVPSDP</sequence>
<reference evidence="2 3" key="1">
    <citation type="submission" date="2018-07" db="EMBL/GenBank/DDBJ databases">
        <title>The draft genome of Phyllobacterium salinisoli.</title>
        <authorList>
            <person name="Liu L."/>
            <person name="Li L."/>
            <person name="Zhang X."/>
            <person name="Liang L."/>
        </authorList>
    </citation>
    <scope>NUCLEOTIDE SEQUENCE [LARGE SCALE GENOMIC DNA]</scope>
    <source>
        <strain evidence="2 3">LLAN61</strain>
    </source>
</reference>
<evidence type="ECO:0000256" key="1">
    <source>
        <dbReference type="SAM" id="MobiDB-lite"/>
    </source>
</evidence>
<protein>
    <submittedName>
        <fullName evidence="2">Uncharacterized protein</fullName>
    </submittedName>
</protein>
<evidence type="ECO:0000313" key="2">
    <source>
        <dbReference type="EMBL" id="RCS21346.1"/>
    </source>
</evidence>
<dbReference type="Proteomes" id="UP000253420">
    <property type="component" value="Unassembled WGS sequence"/>
</dbReference>
<feature type="compositionally biased region" description="Basic and acidic residues" evidence="1">
    <location>
        <begin position="33"/>
        <end position="49"/>
    </location>
</feature>
<organism evidence="2 3">
    <name type="scientific">Phyllobacterium salinisoli</name>
    <dbReference type="NCBI Taxonomy" id="1899321"/>
    <lineage>
        <taxon>Bacteria</taxon>
        <taxon>Pseudomonadati</taxon>
        <taxon>Pseudomonadota</taxon>
        <taxon>Alphaproteobacteria</taxon>
        <taxon>Hyphomicrobiales</taxon>
        <taxon>Phyllobacteriaceae</taxon>
        <taxon>Phyllobacterium</taxon>
    </lineage>
</organism>
<keyword evidence="3" id="KW-1185">Reference proteome</keyword>
<dbReference type="EMBL" id="QOZG01000063">
    <property type="protein sequence ID" value="RCS21346.1"/>
    <property type="molecule type" value="Genomic_DNA"/>
</dbReference>
<feature type="region of interest" description="Disordered" evidence="1">
    <location>
        <begin position="1"/>
        <end position="57"/>
    </location>
</feature>
<dbReference type="AlphaFoldDB" id="A0A368JW00"/>
<comment type="caution">
    <text evidence="2">The sequence shown here is derived from an EMBL/GenBank/DDBJ whole genome shotgun (WGS) entry which is preliminary data.</text>
</comment>
<accession>A0A368JW00</accession>